<dbReference type="EMBL" id="JBJQOH010000006">
    <property type="protein sequence ID" value="KAL3685200.1"/>
    <property type="molecule type" value="Genomic_DNA"/>
</dbReference>
<organism evidence="2 3">
    <name type="scientific">Riccia sorocarpa</name>
    <dbReference type="NCBI Taxonomy" id="122646"/>
    <lineage>
        <taxon>Eukaryota</taxon>
        <taxon>Viridiplantae</taxon>
        <taxon>Streptophyta</taxon>
        <taxon>Embryophyta</taxon>
        <taxon>Marchantiophyta</taxon>
        <taxon>Marchantiopsida</taxon>
        <taxon>Marchantiidae</taxon>
        <taxon>Marchantiales</taxon>
        <taxon>Ricciaceae</taxon>
        <taxon>Riccia</taxon>
    </lineage>
</organism>
<reference evidence="2 3" key="1">
    <citation type="submission" date="2024-09" db="EMBL/GenBank/DDBJ databases">
        <title>Chromosome-scale assembly of Riccia sorocarpa.</title>
        <authorList>
            <person name="Paukszto L."/>
        </authorList>
    </citation>
    <scope>NUCLEOTIDE SEQUENCE [LARGE SCALE GENOMIC DNA]</scope>
    <source>
        <strain evidence="2">LP-2024</strain>
        <tissue evidence="2">Aerial parts of the thallus</tissue>
    </source>
</reference>
<feature type="region of interest" description="Disordered" evidence="1">
    <location>
        <begin position="1"/>
        <end position="27"/>
    </location>
</feature>
<keyword evidence="3" id="KW-1185">Reference proteome</keyword>
<dbReference type="Proteomes" id="UP001633002">
    <property type="component" value="Unassembled WGS sequence"/>
</dbReference>
<evidence type="ECO:0000256" key="1">
    <source>
        <dbReference type="SAM" id="MobiDB-lite"/>
    </source>
</evidence>
<gene>
    <name evidence="2" type="ORF">R1sor_003222</name>
</gene>
<accession>A0ABD3H0Y5</accession>
<protein>
    <recommendedName>
        <fullName evidence="4">MULE transposase domain-containing protein</fullName>
    </recommendedName>
</protein>
<evidence type="ECO:0000313" key="3">
    <source>
        <dbReference type="Proteomes" id="UP001633002"/>
    </source>
</evidence>
<name>A0ABD3H0Y5_9MARC</name>
<comment type="caution">
    <text evidence="2">The sequence shown here is derived from an EMBL/GenBank/DDBJ whole genome shotgun (WGS) entry which is preliminary data.</text>
</comment>
<dbReference type="AlphaFoldDB" id="A0ABD3H0Y5"/>
<proteinExistence type="predicted"/>
<sequence>MPLPLYSKHRMSQATGGSREPRSGKDRVRKEMLKRWFLTLREKGLKPIFAVIDKDVGQIGGIEETFPNTYVQICLWHAQRAVELRIQILDFPIRPYDATAAHRVHDFIEEEWTPDCLLHRGHICPIDSKKSREVVDPELDPWRNFISSTRVVHDWTGEEIQPVESIVHDWTGEEFQAIDDLLDIADVTEDYLQVFKEKWSKLVQNTEYLIEKEHDNHKFIEVVDKAIYSFDKAIGECMTALRSGRQQQTWAKTGRVCGFVDLFIEKQKKNISHY</sequence>
<evidence type="ECO:0008006" key="4">
    <source>
        <dbReference type="Google" id="ProtNLM"/>
    </source>
</evidence>
<evidence type="ECO:0000313" key="2">
    <source>
        <dbReference type="EMBL" id="KAL3685200.1"/>
    </source>
</evidence>